<sequence>MRKRKRKQKQLNKSRGLNRLRGLNVLGAPNVLGVPNVLGGFEISNCKNTQGQRLDVAEQQFIVAQQRMIRELQAENEELQVESKGKDLIIEALSRDKTALIAINVSNTMFDAKRLIGRNFNDEEVKAGMNHWPFKVVRADGGRAEVQVKDGGEDKTFLPEYVLSLVLFEMKKAAEDFLDRPVNDAVVSVPPYFNDARCEATKKAVSLAGLNVLSTINEAEAAAIAYGLDKKGLGKRHALIFDHGGGSLDVTIFTTDDGVLEEKSTASDLHIGGSTFDDFMVNYFVTRFNNENKQDLSLSSNPRELRLLRTACERAKCALSKETLTVISINPFYDRFRIYEVVTRTDFEQIICADLFNRLMEPVDNALSKAKIKNSEIHDIFLVGGSTRIPKVQTLLSRHFLGRSEVKASDDRVAAKKALESYCSEIKQAMEDAHLIAAADRKKVLDKCREVLSWLDGNQAAEKEEFEHQQKEFEAVCKPIIDSLNQSTSGGM</sequence>
<keyword evidence="2" id="KW-0547">Nucleotide-binding</keyword>
<dbReference type="FunFam" id="3.90.640.10:FF:000010">
    <property type="entry name" value="heat shock 70 kDa protein 14"/>
    <property type="match status" value="1"/>
</dbReference>
<dbReference type="Gene3D" id="3.90.640.10">
    <property type="entry name" value="Actin, Chain A, domain 4"/>
    <property type="match status" value="1"/>
</dbReference>
<dbReference type="Gene3D" id="3.30.30.30">
    <property type="match status" value="1"/>
</dbReference>
<dbReference type="PANTHER" id="PTHR19375">
    <property type="entry name" value="HEAT SHOCK PROTEIN 70KDA"/>
    <property type="match status" value="1"/>
</dbReference>
<proteinExistence type="inferred from homology"/>
<name>A0A183CNI6_GLOPA</name>
<reference evidence="5" key="2">
    <citation type="submission" date="2016-06" db="UniProtKB">
        <authorList>
            <consortium name="WormBaseParasite"/>
        </authorList>
    </citation>
    <scope>IDENTIFICATION</scope>
</reference>
<dbReference type="InterPro" id="IPR013126">
    <property type="entry name" value="Hsp_70_fam"/>
</dbReference>
<dbReference type="Pfam" id="PF00012">
    <property type="entry name" value="HSP70"/>
    <property type="match status" value="1"/>
</dbReference>
<dbReference type="FunFam" id="3.30.30.30:FF:000001">
    <property type="entry name" value="heat shock 70 kDa protein-like"/>
    <property type="match status" value="1"/>
</dbReference>
<comment type="similarity">
    <text evidence="1">Belongs to the heat shock protein 70 family.</text>
</comment>
<organism evidence="4 5">
    <name type="scientific">Globodera pallida</name>
    <name type="common">Potato cyst nematode worm</name>
    <name type="synonym">Heterodera pallida</name>
    <dbReference type="NCBI Taxonomy" id="36090"/>
    <lineage>
        <taxon>Eukaryota</taxon>
        <taxon>Metazoa</taxon>
        <taxon>Ecdysozoa</taxon>
        <taxon>Nematoda</taxon>
        <taxon>Chromadorea</taxon>
        <taxon>Rhabditida</taxon>
        <taxon>Tylenchina</taxon>
        <taxon>Tylenchomorpha</taxon>
        <taxon>Tylenchoidea</taxon>
        <taxon>Heteroderidae</taxon>
        <taxon>Heteroderinae</taxon>
        <taxon>Globodera</taxon>
    </lineage>
</organism>
<dbReference type="SUPFAM" id="SSF100934">
    <property type="entry name" value="Heat shock protein 70kD (HSP70), C-terminal subdomain"/>
    <property type="match status" value="1"/>
</dbReference>
<dbReference type="WBParaSite" id="GPLIN_001444300">
    <property type="protein sequence ID" value="GPLIN_001444300"/>
    <property type="gene ID" value="GPLIN_001444300"/>
</dbReference>
<dbReference type="SUPFAM" id="SSF53067">
    <property type="entry name" value="Actin-like ATPase domain"/>
    <property type="match status" value="2"/>
</dbReference>
<dbReference type="Gene3D" id="3.30.420.40">
    <property type="match status" value="2"/>
</dbReference>
<dbReference type="GO" id="GO:0140662">
    <property type="term" value="F:ATP-dependent protein folding chaperone"/>
    <property type="evidence" value="ECO:0007669"/>
    <property type="project" value="InterPro"/>
</dbReference>
<dbReference type="PROSITE" id="PS01036">
    <property type="entry name" value="HSP70_3"/>
    <property type="match status" value="1"/>
</dbReference>
<dbReference type="GO" id="GO:0006950">
    <property type="term" value="P:response to stress"/>
    <property type="evidence" value="ECO:0007669"/>
    <property type="project" value="UniProtKB-ARBA"/>
</dbReference>
<dbReference type="PRINTS" id="PR00301">
    <property type="entry name" value="HEATSHOCK70"/>
</dbReference>
<protein>
    <submittedName>
        <fullName evidence="5">Uncharacterized protein</fullName>
    </submittedName>
</protein>
<evidence type="ECO:0000256" key="2">
    <source>
        <dbReference type="ARBA" id="ARBA00022741"/>
    </source>
</evidence>
<accession>A0A183CNI6</accession>
<dbReference type="AlphaFoldDB" id="A0A183CNI6"/>
<dbReference type="Proteomes" id="UP000050741">
    <property type="component" value="Unassembled WGS sequence"/>
</dbReference>
<dbReference type="InterPro" id="IPR043129">
    <property type="entry name" value="ATPase_NBD"/>
</dbReference>
<dbReference type="InterPro" id="IPR018181">
    <property type="entry name" value="Heat_shock_70_CS"/>
</dbReference>
<keyword evidence="3" id="KW-0067">ATP-binding</keyword>
<dbReference type="Gene3D" id="1.20.1270.10">
    <property type="match status" value="1"/>
</dbReference>
<dbReference type="GO" id="GO:0005524">
    <property type="term" value="F:ATP binding"/>
    <property type="evidence" value="ECO:0007669"/>
    <property type="project" value="UniProtKB-KW"/>
</dbReference>
<evidence type="ECO:0000256" key="3">
    <source>
        <dbReference type="ARBA" id="ARBA00022840"/>
    </source>
</evidence>
<evidence type="ECO:0000256" key="1">
    <source>
        <dbReference type="ARBA" id="ARBA00007381"/>
    </source>
</evidence>
<dbReference type="InterPro" id="IPR029048">
    <property type="entry name" value="HSP70_C_sf"/>
</dbReference>
<evidence type="ECO:0000313" key="5">
    <source>
        <dbReference type="WBParaSite" id="GPLIN_001444300"/>
    </source>
</evidence>
<reference evidence="4" key="1">
    <citation type="submission" date="2014-05" db="EMBL/GenBank/DDBJ databases">
        <title>The genome and life-stage specific transcriptomes of Globodera pallida elucidate key aspects of plant parasitism by a cyst nematode.</title>
        <authorList>
            <person name="Cotton J.A."/>
            <person name="Lilley C.J."/>
            <person name="Jones L.M."/>
            <person name="Kikuchi T."/>
            <person name="Reid A.J."/>
            <person name="Thorpe P."/>
            <person name="Tsai I.J."/>
            <person name="Beasley H."/>
            <person name="Blok V."/>
            <person name="Cock P.J.A."/>
            <person name="Van den Akker S.E."/>
            <person name="Holroyd N."/>
            <person name="Hunt M."/>
            <person name="Mantelin S."/>
            <person name="Naghra H."/>
            <person name="Pain A."/>
            <person name="Palomares-Rius J.E."/>
            <person name="Zarowiecki M."/>
            <person name="Berriman M."/>
            <person name="Jones J.T."/>
            <person name="Urwin P.E."/>
        </authorList>
    </citation>
    <scope>NUCLEOTIDE SEQUENCE [LARGE SCALE GENOMIC DNA]</scope>
    <source>
        <strain evidence="4">Lindley</strain>
    </source>
</reference>
<evidence type="ECO:0000313" key="4">
    <source>
        <dbReference type="Proteomes" id="UP000050741"/>
    </source>
</evidence>
<keyword evidence="4" id="KW-1185">Reference proteome</keyword>